<dbReference type="RefSeq" id="XP_025578578.1">
    <property type="nucleotide sequence ID" value="XM_025714728.1"/>
</dbReference>
<organism evidence="1 2">
    <name type="scientific">Aspergillus ibericus CBS 121593</name>
    <dbReference type="NCBI Taxonomy" id="1448316"/>
    <lineage>
        <taxon>Eukaryota</taxon>
        <taxon>Fungi</taxon>
        <taxon>Dikarya</taxon>
        <taxon>Ascomycota</taxon>
        <taxon>Pezizomycotina</taxon>
        <taxon>Eurotiomycetes</taxon>
        <taxon>Eurotiomycetidae</taxon>
        <taxon>Eurotiales</taxon>
        <taxon>Aspergillaceae</taxon>
        <taxon>Aspergillus</taxon>
        <taxon>Aspergillus subgen. Circumdati</taxon>
    </lineage>
</organism>
<protein>
    <submittedName>
        <fullName evidence="1">Uncharacterized protein</fullName>
    </submittedName>
</protein>
<dbReference type="Proteomes" id="UP000249402">
    <property type="component" value="Unassembled WGS sequence"/>
</dbReference>
<reference evidence="1 2" key="1">
    <citation type="submission" date="2018-02" db="EMBL/GenBank/DDBJ databases">
        <title>The genomes of Aspergillus section Nigri reveals drivers in fungal speciation.</title>
        <authorList>
            <consortium name="DOE Joint Genome Institute"/>
            <person name="Vesth T.C."/>
            <person name="Nybo J."/>
            <person name="Theobald S."/>
            <person name="Brandl J."/>
            <person name="Frisvad J.C."/>
            <person name="Nielsen K.F."/>
            <person name="Lyhne E.K."/>
            <person name="Kogle M.E."/>
            <person name="Kuo A."/>
            <person name="Riley R."/>
            <person name="Clum A."/>
            <person name="Nolan M."/>
            <person name="Lipzen A."/>
            <person name="Salamov A."/>
            <person name="Henrissat B."/>
            <person name="Wiebenga A."/>
            <person name="De vries R.P."/>
            <person name="Grigoriev I.V."/>
            <person name="Mortensen U.H."/>
            <person name="Andersen M.R."/>
            <person name="Baker S.E."/>
        </authorList>
    </citation>
    <scope>NUCLEOTIDE SEQUENCE [LARGE SCALE GENOMIC DNA]</scope>
    <source>
        <strain evidence="1 2">CBS 121593</strain>
    </source>
</reference>
<gene>
    <name evidence="1" type="ORF">BO80DRAFT_259312</name>
</gene>
<proteinExistence type="predicted"/>
<dbReference type="AlphaFoldDB" id="A0A395H8I0"/>
<dbReference type="GeneID" id="37219593"/>
<keyword evidence="2" id="KW-1185">Reference proteome</keyword>
<dbReference type="VEuPathDB" id="FungiDB:BO80DRAFT_259312"/>
<dbReference type="EMBL" id="KZ824425">
    <property type="protein sequence ID" value="RAL04251.1"/>
    <property type="molecule type" value="Genomic_DNA"/>
</dbReference>
<evidence type="ECO:0000313" key="1">
    <source>
        <dbReference type="EMBL" id="RAL04251.1"/>
    </source>
</evidence>
<dbReference type="STRING" id="1448316.A0A395H8I0"/>
<name>A0A395H8I0_9EURO</name>
<sequence>MANQVSLLSYLQVALPAIPIGLNANPGRNTTNSEYEASDIKSTAAWPEFNLNTILQQYQHILQQCRLPGDFIPTSRPRAITAENALRSKISEYVIPKIRRSLRVGFAGLAAFNQMNGITTVSFDVGEQAQRYGATGDLCITRISH</sequence>
<dbReference type="OrthoDB" id="4509244at2759"/>
<accession>A0A395H8I0</accession>
<evidence type="ECO:0000313" key="2">
    <source>
        <dbReference type="Proteomes" id="UP000249402"/>
    </source>
</evidence>